<dbReference type="EMBL" id="CP120988">
    <property type="protein sequence ID" value="WLQ54936.1"/>
    <property type="molecule type" value="Genomic_DNA"/>
</dbReference>
<dbReference type="InterPro" id="IPR029050">
    <property type="entry name" value="Immunoprotect_excell_Ig-like"/>
</dbReference>
<dbReference type="Proteomes" id="UP001235744">
    <property type="component" value="Chromosome"/>
</dbReference>
<evidence type="ECO:0000313" key="4">
    <source>
        <dbReference type="Proteomes" id="UP001235744"/>
    </source>
</evidence>
<evidence type="ECO:0000256" key="2">
    <source>
        <dbReference type="SAM" id="SignalP"/>
    </source>
</evidence>
<evidence type="ECO:0008006" key="5">
    <source>
        <dbReference type="Google" id="ProtNLM"/>
    </source>
</evidence>
<feature type="signal peptide" evidence="2">
    <location>
        <begin position="1"/>
        <end position="21"/>
    </location>
</feature>
<evidence type="ECO:0000313" key="3">
    <source>
        <dbReference type="EMBL" id="WLQ54936.1"/>
    </source>
</evidence>
<dbReference type="PROSITE" id="PS51257">
    <property type="entry name" value="PROKAR_LIPOPROTEIN"/>
    <property type="match status" value="1"/>
</dbReference>
<feature type="chain" id="PRO_5046134195" description="DUF4352 domain-containing protein" evidence="2">
    <location>
        <begin position="22"/>
        <end position="217"/>
    </location>
</feature>
<organism evidence="3 4">
    <name type="scientific">Streptomyces poriferorum</name>
    <dbReference type="NCBI Taxonomy" id="2798799"/>
    <lineage>
        <taxon>Bacteria</taxon>
        <taxon>Bacillati</taxon>
        <taxon>Actinomycetota</taxon>
        <taxon>Actinomycetes</taxon>
        <taxon>Kitasatosporales</taxon>
        <taxon>Streptomycetaceae</taxon>
        <taxon>Streptomyces</taxon>
    </lineage>
</organism>
<accession>A0ABY9II94</accession>
<keyword evidence="1 2" id="KW-0732">Signal</keyword>
<evidence type="ECO:0000256" key="1">
    <source>
        <dbReference type="ARBA" id="ARBA00022729"/>
    </source>
</evidence>
<protein>
    <recommendedName>
        <fullName evidence="5">DUF4352 domain-containing protein</fullName>
    </recommendedName>
</protein>
<name>A0ABY9II94_9ACTN</name>
<reference evidence="3 4" key="1">
    <citation type="submission" date="2023-03" db="EMBL/GenBank/DDBJ databases">
        <title>Isolation and description of six Streptomyces strains from soil environments, able to metabolize different microbial glucans.</title>
        <authorList>
            <person name="Widen T."/>
            <person name="Larsbrink J."/>
        </authorList>
    </citation>
    <scope>NUCLEOTIDE SEQUENCE [LARGE SCALE GENOMIC DNA]</scope>
    <source>
        <strain evidence="3 4">Alt2</strain>
    </source>
</reference>
<dbReference type="Gene3D" id="2.60.40.1240">
    <property type="match status" value="1"/>
</dbReference>
<proteinExistence type="predicted"/>
<sequence length="217" mass="22694">MARRLHGTPARGLLAAVGATAAVGMLAACGTAGDAAHMRNGAVQASAAAARTTAAPSDDHVRVLKEDRTLPVAISPNDVLDIPASSAEVTLTELKQADSLPSDAGLDPEVADPGMTFVCLEMKVQNTGGAEFDTSPLTHARWTGEDGETKNIEPFTNSACAGLGVADENFLNEPDPRPGEFVKATTVLMVPDDQPGYLEFEDGQEFAMFKVETRAAR</sequence>
<dbReference type="RefSeq" id="WP_148016600.1">
    <property type="nucleotide sequence ID" value="NZ_CP120988.1"/>
</dbReference>
<keyword evidence="4" id="KW-1185">Reference proteome</keyword>
<gene>
    <name evidence="3" type="ORF">P8A19_05545</name>
</gene>